<dbReference type="GeneID" id="35124373"/>
<dbReference type="GO" id="GO:0017183">
    <property type="term" value="P:protein histidyl modification to diphthamide"/>
    <property type="evidence" value="ECO:0007669"/>
    <property type="project" value="TreeGrafter"/>
</dbReference>
<dbReference type="AlphaFoldDB" id="A0A2H4VNE9"/>
<dbReference type="EMBL" id="CP017768">
    <property type="protein sequence ID" value="AUB59619.1"/>
    <property type="molecule type" value="Genomic_DNA"/>
</dbReference>
<dbReference type="Proteomes" id="UP000591058">
    <property type="component" value="Unassembled WGS sequence"/>
</dbReference>
<dbReference type="Gene3D" id="3.40.50.620">
    <property type="entry name" value="HUPs"/>
    <property type="match status" value="1"/>
</dbReference>
<dbReference type="EMBL" id="CP017766">
    <property type="protein sequence ID" value="AUB56515.1"/>
    <property type="molecule type" value="Genomic_DNA"/>
</dbReference>
<evidence type="ECO:0000313" key="4">
    <source>
        <dbReference type="EMBL" id="NMO10289.1"/>
    </source>
</evidence>
<accession>A0A2H4VNE9</accession>
<dbReference type="Gene3D" id="3.90.1490.10">
    <property type="entry name" value="putative n-type atp pyrophosphatase, domain 2"/>
    <property type="match status" value="1"/>
</dbReference>
<evidence type="ECO:0000313" key="5">
    <source>
        <dbReference type="Proteomes" id="UP000232631"/>
    </source>
</evidence>
<evidence type="ECO:0000259" key="1">
    <source>
        <dbReference type="Pfam" id="PF01902"/>
    </source>
</evidence>
<dbReference type="RefSeq" id="WP_100906495.1">
    <property type="nucleotide sequence ID" value="NZ_CP017766.1"/>
</dbReference>
<dbReference type="EMBL" id="JABBYL010000038">
    <property type="protein sequence ID" value="NMO10289.1"/>
    <property type="molecule type" value="Genomic_DNA"/>
</dbReference>
<dbReference type="NCBIfam" id="TIGR00289">
    <property type="entry name" value="TIGR00289 family protein"/>
    <property type="match status" value="1"/>
</dbReference>
<feature type="domain" description="Diphthamide synthase" evidence="1">
    <location>
        <begin position="1"/>
        <end position="221"/>
    </location>
</feature>
<dbReference type="GO" id="GO:0017178">
    <property type="term" value="F:diphthine-ammonia ligase activity"/>
    <property type="evidence" value="ECO:0007669"/>
    <property type="project" value="TreeGrafter"/>
</dbReference>
<dbReference type="SUPFAM" id="SSF52402">
    <property type="entry name" value="Adenine nucleotide alpha hydrolases-like"/>
    <property type="match status" value="1"/>
</dbReference>
<evidence type="ECO:0000313" key="6">
    <source>
        <dbReference type="Proteomes" id="UP000232806"/>
    </source>
</evidence>
<sequence length="226" mass="25520">MKAAVLFSGGKDSTLAAYKAMEDGWKVEYLLSMHSENPHSYMFHVPNIHLTQLLSQAMELPLIQAETPGEKEKELEDLKRAMLNLKNKGVEAIFTGAIHSEYQKSRIDGLCKEIGLESIAPLWHRDPLEYMQEVVNLGFEVIITSVSAEGLDESWLGRVIDEDLLEELKVLNEKYGLHMAFEGGEAETLVLDGPIFKKRLNILDSEKIWNRDSGHLVIKDAELVDK</sequence>
<dbReference type="KEGG" id="msub:BK009_02375"/>
<accession>A0A2H4VEI8</accession>
<dbReference type="InterPro" id="IPR022427">
    <property type="entry name" value="MJ0570_ATP-bd"/>
</dbReference>
<protein>
    <submittedName>
        <fullName evidence="3">TIGR00289 family protein</fullName>
    </submittedName>
</protein>
<dbReference type="Pfam" id="PF01902">
    <property type="entry name" value="Diphthami_syn_2"/>
    <property type="match status" value="1"/>
</dbReference>
<evidence type="ECO:0000313" key="3">
    <source>
        <dbReference type="EMBL" id="AUB59619.1"/>
    </source>
</evidence>
<dbReference type="PIRSF" id="PIRSF039123">
    <property type="entry name" value="Diphthamide_synthase"/>
    <property type="match status" value="1"/>
</dbReference>
<dbReference type="NCBIfam" id="TIGR03679">
    <property type="entry name" value="arCOG00187"/>
    <property type="match status" value="1"/>
</dbReference>
<dbReference type="OrthoDB" id="372052at2157"/>
<reference evidence="4 7" key="2">
    <citation type="submission" date="2020-04" db="EMBL/GenBank/DDBJ databases">
        <title>Draft genome of Methanobacterium subterraneum isolated from animal feces.</title>
        <authorList>
            <person name="Ouboter H.T."/>
            <person name="Berger S."/>
            <person name="Gungor E."/>
            <person name="Jetten M.S.M."/>
            <person name="Welte C.U."/>
        </authorList>
    </citation>
    <scope>NUCLEOTIDE SEQUENCE [LARGE SCALE GENOMIC DNA]</scope>
    <source>
        <strain evidence="4">HO_2020</strain>
    </source>
</reference>
<dbReference type="PANTHER" id="PTHR12196:SF2">
    <property type="entry name" value="DIPHTHINE--AMMONIA LIGASE"/>
    <property type="match status" value="1"/>
</dbReference>
<dbReference type="InterPro" id="IPR002761">
    <property type="entry name" value="Diphthami_syn_dom"/>
</dbReference>
<reference evidence="5 6" key="1">
    <citation type="submission" date="2016-10" db="EMBL/GenBank/DDBJ databases">
        <title>Comparative genomics between deep and shallow subseafloor isolates.</title>
        <authorList>
            <person name="Ishii S."/>
            <person name="Miller J.R."/>
            <person name="Sutton G."/>
            <person name="Suzuki S."/>
            <person name="Methe B."/>
            <person name="Inagaki F."/>
            <person name="Imachi H."/>
        </authorList>
    </citation>
    <scope>NUCLEOTIDE SEQUENCE [LARGE SCALE GENOMIC DNA]</scope>
    <source>
        <strain evidence="3 5">A8p</strain>
        <strain evidence="2 6">MO-MB1</strain>
    </source>
</reference>
<dbReference type="InterPro" id="IPR014729">
    <property type="entry name" value="Rossmann-like_a/b/a_fold"/>
</dbReference>
<evidence type="ECO:0000313" key="2">
    <source>
        <dbReference type="EMBL" id="AUB56515.1"/>
    </source>
</evidence>
<dbReference type="Proteomes" id="UP000232631">
    <property type="component" value="Chromosome"/>
</dbReference>
<dbReference type="CDD" id="cd01994">
    <property type="entry name" value="AANH_PF0828-like"/>
    <property type="match status" value="1"/>
</dbReference>
<organism evidence="3 5">
    <name type="scientific">Methanobacterium subterraneum</name>
    <dbReference type="NCBI Taxonomy" id="59277"/>
    <lineage>
        <taxon>Archaea</taxon>
        <taxon>Methanobacteriati</taxon>
        <taxon>Methanobacteriota</taxon>
        <taxon>Methanomada group</taxon>
        <taxon>Methanobacteria</taxon>
        <taxon>Methanobacteriales</taxon>
        <taxon>Methanobacteriaceae</taxon>
        <taxon>Methanobacterium</taxon>
    </lineage>
</organism>
<dbReference type="InterPro" id="IPR005237">
    <property type="entry name" value="MJ0570"/>
</dbReference>
<keyword evidence="5" id="KW-1185">Reference proteome</keyword>
<name>A0A2H4VNE9_9EURY</name>
<dbReference type="PANTHER" id="PTHR12196">
    <property type="entry name" value="DOMAIN OF UNKNOWN FUNCTION 71 DUF71 -CONTAINING PROTEIN"/>
    <property type="match status" value="1"/>
</dbReference>
<dbReference type="InterPro" id="IPR030662">
    <property type="entry name" value="DPH6/MJ0570"/>
</dbReference>
<gene>
    <name evidence="2" type="ORF">BK007_11150</name>
    <name evidence="3" type="ORF">BK009_02375</name>
    <name evidence="4" type="ORF">HG719_10775</name>
</gene>
<dbReference type="NCBIfam" id="TIGR00290">
    <property type="entry name" value="MJ0570_dom"/>
    <property type="match status" value="1"/>
</dbReference>
<dbReference type="Proteomes" id="UP000232806">
    <property type="component" value="Chromosome"/>
</dbReference>
<proteinExistence type="predicted"/>
<evidence type="ECO:0000313" key="7">
    <source>
        <dbReference type="Proteomes" id="UP000591058"/>
    </source>
</evidence>